<dbReference type="GO" id="GO:0030975">
    <property type="term" value="F:thiamine binding"/>
    <property type="evidence" value="ECO:0007669"/>
    <property type="project" value="TreeGrafter"/>
</dbReference>
<evidence type="ECO:0000256" key="2">
    <source>
        <dbReference type="ARBA" id="ARBA00022764"/>
    </source>
</evidence>
<dbReference type="PANTHER" id="PTHR30006">
    <property type="entry name" value="THIAMINE-BINDING PERIPLASMIC PROTEIN-RELATED"/>
    <property type="match status" value="1"/>
</dbReference>
<comment type="caution">
    <text evidence="3">The sequence shown here is derived from an EMBL/GenBank/DDBJ whole genome shotgun (WGS) entry which is preliminary data.</text>
</comment>
<dbReference type="GO" id="GO:0030976">
    <property type="term" value="F:thiamine pyrophosphate binding"/>
    <property type="evidence" value="ECO:0007669"/>
    <property type="project" value="TreeGrafter"/>
</dbReference>
<gene>
    <name evidence="3" type="ORF">F9L08_05865</name>
</gene>
<organism evidence="3 4">
    <name type="scientific">Brucella tritici</name>
    <dbReference type="NCBI Taxonomy" id="94626"/>
    <lineage>
        <taxon>Bacteria</taxon>
        <taxon>Pseudomonadati</taxon>
        <taxon>Pseudomonadota</taxon>
        <taxon>Alphaproteobacteria</taxon>
        <taxon>Hyphomicrobiales</taxon>
        <taxon>Brucellaceae</taxon>
        <taxon>Brucella/Ochrobactrum group</taxon>
        <taxon>Brucella</taxon>
    </lineage>
</organism>
<proteinExistence type="predicted"/>
<dbReference type="GO" id="GO:0015888">
    <property type="term" value="P:thiamine transport"/>
    <property type="evidence" value="ECO:0007669"/>
    <property type="project" value="TreeGrafter"/>
</dbReference>
<keyword evidence="1" id="KW-0732">Signal</keyword>
<dbReference type="PANTHER" id="PTHR30006:SF2">
    <property type="entry name" value="ABC TRANSPORTER SUBSTRATE-BINDING PROTEIN"/>
    <property type="match status" value="1"/>
</dbReference>
<dbReference type="GO" id="GO:0030288">
    <property type="term" value="C:outer membrane-bounded periplasmic space"/>
    <property type="evidence" value="ECO:0007669"/>
    <property type="project" value="TreeGrafter"/>
</dbReference>
<evidence type="ECO:0000256" key="1">
    <source>
        <dbReference type="ARBA" id="ARBA00022729"/>
    </source>
</evidence>
<dbReference type="EMBL" id="WBVX01000004">
    <property type="protein sequence ID" value="KAB2688417.1"/>
    <property type="molecule type" value="Genomic_DNA"/>
</dbReference>
<dbReference type="AlphaFoldDB" id="A0A6L3YUI7"/>
<name>A0A6L3YUI7_9HYPH</name>
<reference evidence="3 4" key="1">
    <citation type="submission" date="2019-09" db="EMBL/GenBank/DDBJ databases">
        <title>Taxonomic organization of the family Brucellaceae based on a phylogenomic approach.</title>
        <authorList>
            <person name="Leclercq S."/>
            <person name="Cloeckaert A."/>
            <person name="Zygmunt M.S."/>
        </authorList>
    </citation>
    <scope>NUCLEOTIDE SEQUENCE [LARGE SCALE GENOMIC DNA]</scope>
    <source>
        <strain evidence="3 4">WS1830</strain>
    </source>
</reference>
<dbReference type="InterPro" id="IPR006059">
    <property type="entry name" value="SBP"/>
</dbReference>
<protein>
    <submittedName>
        <fullName evidence="3">Extracellular solute-binding protein</fullName>
    </submittedName>
</protein>
<dbReference type="Proteomes" id="UP000481643">
    <property type="component" value="Unassembled WGS sequence"/>
</dbReference>
<keyword evidence="2" id="KW-0574">Periplasm</keyword>
<evidence type="ECO:0000313" key="3">
    <source>
        <dbReference type="EMBL" id="KAB2688417.1"/>
    </source>
</evidence>
<dbReference type="Pfam" id="PF13416">
    <property type="entry name" value="SBP_bac_8"/>
    <property type="match status" value="1"/>
</dbReference>
<sequence length="354" mass="38550">MCGGHTSTQKITFPKNSGGVTVNIKSLLLSCGVLVAANSAFAQSNEITIQVWGSTWENGLKAISQQFEAETGIKVNAVTQSSSGEGLVKLQVDRDNPVVDVWFATNTIASEAAQDQKLFVKIPRDKLSNRDQLIKGAIADDWVGIYYYPMGIVYNVDAVPVPPTSWEDLWKPEYKGQIIAPAMSIYSGSLLTVANTINGGTSENYDPGFKALEQLNKNVSLYYTSDSQARQSIVQGEGTILIGQSSHMNAVAGEGIKMKMISPRPAPMYFDVMMMTNGSHQEEAAKFINYIISEGAQKEMLARVNMAPVNRNVELPKELAESLPADGEGIVMDGSVVLKNISDWSVRFDQITTH</sequence>
<accession>A0A6L3YUI7</accession>
<dbReference type="SUPFAM" id="SSF53850">
    <property type="entry name" value="Periplasmic binding protein-like II"/>
    <property type="match status" value="1"/>
</dbReference>
<dbReference type="Gene3D" id="3.40.190.10">
    <property type="entry name" value="Periplasmic binding protein-like II"/>
    <property type="match status" value="2"/>
</dbReference>
<evidence type="ECO:0000313" key="4">
    <source>
        <dbReference type="Proteomes" id="UP000481643"/>
    </source>
</evidence>